<dbReference type="Proteomes" id="UP000561681">
    <property type="component" value="Unassembled WGS sequence"/>
</dbReference>
<dbReference type="GO" id="GO:0016874">
    <property type="term" value="F:ligase activity"/>
    <property type="evidence" value="ECO:0007669"/>
    <property type="project" value="UniProtKB-KW"/>
</dbReference>
<dbReference type="Pfam" id="PF13563">
    <property type="entry name" value="2_5_RNA_ligase2"/>
    <property type="match status" value="1"/>
</dbReference>
<evidence type="ECO:0000313" key="1">
    <source>
        <dbReference type="EMBL" id="MBB4801960.1"/>
    </source>
</evidence>
<dbReference type="InterPro" id="IPR009097">
    <property type="entry name" value="Cyclic_Pdiesterase"/>
</dbReference>
<dbReference type="RefSeq" id="WP_184160926.1">
    <property type="nucleotide sequence ID" value="NZ_JACHLD010000002.1"/>
</dbReference>
<dbReference type="SUPFAM" id="SSF55144">
    <property type="entry name" value="LigT-like"/>
    <property type="match status" value="1"/>
</dbReference>
<gene>
    <name evidence="1" type="ORF">HNP37_002021</name>
</gene>
<protein>
    <submittedName>
        <fullName evidence="1">2'-5' RNA ligase</fullName>
    </submittedName>
</protein>
<accession>A0A7W7IY25</accession>
<keyword evidence="1" id="KW-0436">Ligase</keyword>
<evidence type="ECO:0000313" key="2">
    <source>
        <dbReference type="Proteomes" id="UP000561681"/>
    </source>
</evidence>
<dbReference type="EMBL" id="JACHLD010000002">
    <property type="protein sequence ID" value="MBB4801960.1"/>
    <property type="molecule type" value="Genomic_DNA"/>
</dbReference>
<name>A0A7W7IY25_9FLAO</name>
<dbReference type="Gene3D" id="3.90.1140.10">
    <property type="entry name" value="Cyclic phosphodiesterase"/>
    <property type="match status" value="1"/>
</dbReference>
<comment type="caution">
    <text evidence="1">The sequence shown here is derived from an EMBL/GenBank/DDBJ whole genome shotgun (WGS) entry which is preliminary data.</text>
</comment>
<keyword evidence="2" id="KW-1185">Reference proteome</keyword>
<dbReference type="AlphaFoldDB" id="A0A7W7IY25"/>
<proteinExistence type="predicted"/>
<sequence>MNNLTEHYNQLYKTSAETISAGKYSIDLELKNESDSRFGITLLIRPNEEIKANIQHFIKELKKVEPEQYFYPDSDIHVTVMSIISCSTAFTLDQISPKEYIEIICRSLVDVEKIKIHYKGVTASPSALMIQGFPSDETLNNLRNKLRENFKKSGLQQSMDSRYSIFTAHSTIMRFQEQLQNPKKLIETAEKFRDYDFGEFEVKNLELVYNDWYQRKETTRVLGDFGLR</sequence>
<reference evidence="1 2" key="1">
    <citation type="submission" date="2020-08" db="EMBL/GenBank/DDBJ databases">
        <title>Functional genomics of gut bacteria from endangered species of beetles.</title>
        <authorList>
            <person name="Carlos-Shanley C."/>
        </authorList>
    </citation>
    <scope>NUCLEOTIDE SEQUENCE [LARGE SCALE GENOMIC DNA]</scope>
    <source>
        <strain evidence="1 2">S00142</strain>
    </source>
</reference>
<organism evidence="1 2">
    <name type="scientific">Flavobacterium nitrogenifigens</name>
    <dbReference type="NCBI Taxonomy" id="1617283"/>
    <lineage>
        <taxon>Bacteria</taxon>
        <taxon>Pseudomonadati</taxon>
        <taxon>Bacteroidota</taxon>
        <taxon>Flavobacteriia</taxon>
        <taxon>Flavobacteriales</taxon>
        <taxon>Flavobacteriaceae</taxon>
        <taxon>Flavobacterium</taxon>
    </lineage>
</organism>